<reference evidence="2" key="1">
    <citation type="journal article" date="2014" name="BMC Genomics">
        <title>Genome sequencing of two Neorhizobium galegae strains reveals a noeT gene responsible for the unusual acetylation of the nodulation factors.</title>
        <authorList>
            <person name="Osterman J."/>
            <person name="Marsh J."/>
            <person name="Laine P.K."/>
            <person name="Zeng Z."/>
            <person name="Alatalo E."/>
            <person name="Sullivan J.T."/>
            <person name="Young J.P."/>
            <person name="Thomas-Oates J."/>
            <person name="Paulin L."/>
            <person name="Lindstrom K."/>
        </authorList>
    </citation>
    <scope>NUCLEOTIDE SEQUENCE [LARGE SCALE GENOMIC DNA]</scope>
    <source>
        <strain evidence="2">HAMBI 540</strain>
    </source>
</reference>
<dbReference type="Gene3D" id="3.90.1140.10">
    <property type="entry name" value="Cyclic phosphodiesterase"/>
    <property type="match status" value="1"/>
</dbReference>
<evidence type="ECO:0000313" key="2">
    <source>
        <dbReference type="Proteomes" id="UP000028181"/>
    </source>
</evidence>
<sequence>MRYALYFSPAENHPLTKAAARWLGRDAFTGETFPTPDVDGLSRDTVHELTADPRRYAFHATLKAPFELHPDRTEAELIRAAERFAAGTTAFDIPNVIVGQLGRFFALVPDTIYPELQHFAGRVVEEFEHFRAPLSEADVARRKPDMLSSAQRANLDRWGYPYVMDEFRFHMTLTGQVPAEEAPAMRRELDRRFADFANAPLTIDGLAIFVEPERGAPFIAHRWLPLASAFENRKTAS</sequence>
<dbReference type="Pfam" id="PF06299">
    <property type="entry name" value="DUF1045"/>
    <property type="match status" value="1"/>
</dbReference>
<dbReference type="EMBL" id="HG938353">
    <property type="protein sequence ID" value="CDN50466.1"/>
    <property type="molecule type" value="Genomic_DNA"/>
</dbReference>
<dbReference type="KEGG" id="ngg:RG540_CH43240"/>
<dbReference type="AlphaFoldDB" id="A0A068SXE1"/>
<organism evidence="1 2">
    <name type="scientific">Neorhizobium galegae bv. orientalis str. HAMBI 540</name>
    <dbReference type="NCBI Taxonomy" id="1028800"/>
    <lineage>
        <taxon>Bacteria</taxon>
        <taxon>Pseudomonadati</taxon>
        <taxon>Pseudomonadota</taxon>
        <taxon>Alphaproteobacteria</taxon>
        <taxon>Hyphomicrobiales</taxon>
        <taxon>Rhizobiaceae</taxon>
        <taxon>Rhizobium/Agrobacterium group</taxon>
        <taxon>Neorhizobium</taxon>
    </lineage>
</organism>
<dbReference type="PIRSF" id="PIRSF033328">
    <property type="entry name" value="Phest_Mll4975"/>
    <property type="match status" value="1"/>
</dbReference>
<dbReference type="HOGENOM" id="CLU_074099_0_0_5"/>
<dbReference type="eggNOG" id="COG3709">
    <property type="taxonomic scope" value="Bacteria"/>
</dbReference>
<dbReference type="PATRIC" id="fig|1028800.3.peg.4381"/>
<proteinExistence type="predicted"/>
<gene>
    <name evidence="1" type="ORF">RG540_CH43240</name>
</gene>
<dbReference type="GeneID" id="24255424"/>
<dbReference type="Proteomes" id="UP000028181">
    <property type="component" value="Chromosome I"/>
</dbReference>
<name>A0A068SXE1_NEOGA</name>
<accession>A0A068SXE1</accession>
<dbReference type="NCBIfam" id="TIGR03223">
    <property type="entry name" value="Phn_opern_protn"/>
    <property type="match status" value="1"/>
</dbReference>
<dbReference type="OrthoDB" id="4954742at2"/>
<keyword evidence="2" id="KW-1185">Reference proteome</keyword>
<evidence type="ECO:0000313" key="1">
    <source>
        <dbReference type="EMBL" id="CDN50466.1"/>
    </source>
</evidence>
<dbReference type="InterPro" id="IPR009389">
    <property type="entry name" value="DUF1045"/>
</dbReference>
<protein>
    <submittedName>
        <fullName evidence="1">Phosphonate metabolism protein</fullName>
    </submittedName>
</protein>
<dbReference type="RefSeq" id="WP_038592205.1">
    <property type="nucleotide sequence ID" value="NZ_HG938353.1"/>
</dbReference>